<feature type="transmembrane region" description="Helical" evidence="1">
    <location>
        <begin position="413"/>
        <end position="437"/>
    </location>
</feature>
<organism evidence="2 3">
    <name type="scientific">Halobacillus seohaensis</name>
    <dbReference type="NCBI Taxonomy" id="447421"/>
    <lineage>
        <taxon>Bacteria</taxon>
        <taxon>Bacillati</taxon>
        <taxon>Bacillota</taxon>
        <taxon>Bacilli</taxon>
        <taxon>Bacillales</taxon>
        <taxon>Bacillaceae</taxon>
        <taxon>Halobacillus</taxon>
    </lineage>
</organism>
<feature type="transmembrane region" description="Helical" evidence="1">
    <location>
        <begin position="354"/>
        <end position="375"/>
    </location>
</feature>
<dbReference type="RefSeq" id="WP_204708418.1">
    <property type="nucleotide sequence ID" value="NZ_JBHSZV010000062.1"/>
</dbReference>
<dbReference type="Proteomes" id="UP001596410">
    <property type="component" value="Unassembled WGS sequence"/>
</dbReference>
<keyword evidence="1" id="KW-1133">Transmembrane helix</keyword>
<sequence length="843" mass="89979">MFRSSISGSILTMVPPAVTALGVLAGGLGAMLPVLGTVAGGTLGLASSLGAAASGAGLLAPFLFTLGSDLADMDKSIERNTDEWYSLSDSTRGALSALDKLRETFGKLKDSVSDPIYEGMASMFQAAEQAVKLASPAVKGMAEAFKDVGASLRENMGSADVKAIFSWLETAAPRAFTAISETLGHFLVGIGNLMRAFDPLASEIESGLLRMAESFREWTASLSGSQKFEDFLNFVRDQGPKLLNILGNIVGGLVGMGVAFAPLSKDMISGFEDMTQKFEEWGGALSESQGFKDFVSFVRENTPGVLELIGNLTRFGLELAKGFAEIGSVMLPIINNFLQWTTALMQNNPWISKLIALLPVLVGVLKIGAGIVLVLTNAFRFLWPVISKVFSWIGKLGGVFVRLAPVITRAGIFLLRFAGPIGVILSLVGMLASYIMINWDKIAAYTQKIWNKMPEWVTGPLGKIGGFVKEQWQEMTGQIGIEGEKQKEKVSTDFGAMSTDVSTNMGQMESYISSGLTNMQGLFSSNLPGMKSNVDQNFGGMDSAVGDNVRRMEATTGKSLSSMSGIVSTDTGLMSSDVLSNFEGMSGDVSSFMGDMDSNVTSQWGNAESTTATKTSAMQRKTTAEFRAQLMAVTNSMNRLNSTVQRLWNTTQAFLNAINLHSIGTNIMAGLLNGISGMAGALFSKARSIASGISGTIRGALNIHSPSRVMADIGGNIGTGLLVGLERMKSPVERAATKLAETVSKPLDKMATDRNFSVSTHANSYGEGLGKQIAASRSGSGSSNTDTDRIAEAVASGYQLFADRYQNGHETVIKMDRHIVGRLVEPEVSTIQKREQDRDKRFS</sequence>
<accession>A0ABW2ENM0</accession>
<evidence type="ECO:0000256" key="1">
    <source>
        <dbReference type="SAM" id="Phobius"/>
    </source>
</evidence>
<reference evidence="3" key="1">
    <citation type="journal article" date="2019" name="Int. J. Syst. Evol. Microbiol.">
        <title>The Global Catalogue of Microorganisms (GCM) 10K type strain sequencing project: providing services to taxonomists for standard genome sequencing and annotation.</title>
        <authorList>
            <consortium name="The Broad Institute Genomics Platform"/>
            <consortium name="The Broad Institute Genome Sequencing Center for Infectious Disease"/>
            <person name="Wu L."/>
            <person name="Ma J."/>
        </authorList>
    </citation>
    <scope>NUCLEOTIDE SEQUENCE [LARGE SCALE GENOMIC DNA]</scope>
    <source>
        <strain evidence="3">CGMCC 4.1621</strain>
    </source>
</reference>
<evidence type="ECO:0000313" key="3">
    <source>
        <dbReference type="Proteomes" id="UP001596410"/>
    </source>
</evidence>
<proteinExistence type="predicted"/>
<gene>
    <name evidence="2" type="ORF">ACFQIC_19350</name>
</gene>
<evidence type="ECO:0000313" key="2">
    <source>
        <dbReference type="EMBL" id="MFC7063957.1"/>
    </source>
</evidence>
<comment type="caution">
    <text evidence="2">The sequence shown here is derived from an EMBL/GenBank/DDBJ whole genome shotgun (WGS) entry which is preliminary data.</text>
</comment>
<keyword evidence="1" id="KW-0472">Membrane</keyword>
<name>A0ABW2ENM0_9BACI</name>
<feature type="transmembrane region" description="Helical" evidence="1">
    <location>
        <begin position="381"/>
        <end position="401"/>
    </location>
</feature>
<keyword evidence="3" id="KW-1185">Reference proteome</keyword>
<dbReference type="EMBL" id="JBHSZV010000062">
    <property type="protein sequence ID" value="MFC7063957.1"/>
    <property type="molecule type" value="Genomic_DNA"/>
</dbReference>
<keyword evidence="1" id="KW-0812">Transmembrane</keyword>
<evidence type="ECO:0008006" key="4">
    <source>
        <dbReference type="Google" id="ProtNLM"/>
    </source>
</evidence>
<protein>
    <recommendedName>
        <fullName evidence="4">Phage tail tape measure protein</fullName>
    </recommendedName>
</protein>
<feature type="transmembrane region" description="Helical" evidence="1">
    <location>
        <begin position="46"/>
        <end position="66"/>
    </location>
</feature>